<proteinExistence type="predicted"/>
<reference evidence="3" key="1">
    <citation type="journal article" date="2011" name="Stand. Genomic Sci.">
        <title>Complete genome sequence of Arthrobacter phenanthrenivorans type strain (Sphe3).</title>
        <authorList>
            <person name="Kallimanis A."/>
            <person name="Labutti K.M."/>
            <person name="Lapidus A."/>
            <person name="Clum A."/>
            <person name="Lykidis A."/>
            <person name="Mavromatis K."/>
            <person name="Pagani I."/>
            <person name="Liolios K."/>
            <person name="Ivanova N."/>
            <person name="Goodwin L."/>
            <person name="Pitluck S."/>
            <person name="Chen A."/>
            <person name="Palaniappan K."/>
            <person name="Markowitz V."/>
            <person name="Bristow J."/>
            <person name="Velentzas A.D."/>
            <person name="Perisynakis A."/>
            <person name="Ouzounis C.C."/>
            <person name="Kyrpides N.C."/>
            <person name="Koukkou A.I."/>
            <person name="Drainas C."/>
        </authorList>
    </citation>
    <scope>NUCLEOTIDE SEQUENCE [LARGE SCALE GENOMIC DNA]</scope>
    <source>
        <strain evidence="3">DSM 18606 / JCM 16027 / LMG 23796 / Sphe3</strain>
        <plasmid evidence="3">Plasmid pASPHE302</plasmid>
    </source>
</reference>
<dbReference type="AlphaFoldDB" id="F0MCL2"/>
<evidence type="ECO:0000313" key="3">
    <source>
        <dbReference type="Proteomes" id="UP000008639"/>
    </source>
</evidence>
<dbReference type="InterPro" id="IPR027417">
    <property type="entry name" value="P-loop_NTPase"/>
</dbReference>
<dbReference type="Proteomes" id="UP000008639">
    <property type="component" value="Plasmid pASPHE302"/>
</dbReference>
<geneLocation type="plasmid" evidence="2 3">
    <name>pASPHE302</name>
</geneLocation>
<feature type="domain" description="Putative endonuclease Z1" evidence="1">
    <location>
        <begin position="416"/>
        <end position="650"/>
    </location>
</feature>
<dbReference type="RefSeq" id="WP_013603126.1">
    <property type="nucleotide sequence ID" value="NC_015147.1"/>
</dbReference>
<dbReference type="SUPFAM" id="SSF52540">
    <property type="entry name" value="P-loop containing nucleoside triphosphate hydrolases"/>
    <property type="match status" value="1"/>
</dbReference>
<accession>F0MCL2</accession>
<sequence length="937" mass="105009">MSLNDRQTDFKRYLKDQLFNVVRPMTFDELEMKAAGFAALLFEDLTAIEIGEVLQELTQENAVEMALGDSIVDPATFRSWIAQRRDEVETRRWNAYKKLLVSRDWEANVINTLDAQTDDVVELLGDPMQVDGKWPRRGLLMGEVQSGKTATYLGVLNKALDYGYKVIVVIGGHTEDLRQQTQTRFDTDLLGIDSETWEDGISNAAVRYVGVGEIHRERAHLMTTVRHDFSKSKRGSSITWVEGGLPTVFITKKTPSLLDNIRTYIKSQAPGGRLDIPLIVVDDESDWGSPNTRDKTDPTSVNKAIRALLDVSTRSSYLAITATPFANIFINDQAEFEFVEKPRRGEPVVSGPGSVLNDLFPSDYIRAMFPPSTYRGLGTYFPEGGHAAINTEVDDCLAIIPIKHKNHHPVATLPESMETAIIEFLLGTAVRRIRDRKVKAASMLINVSRFKSVERRVAELAELFLKATVAMVLGEFARRTATRSLAAKRIQDVWNVRFAHVTDVAWNDVAEKLVEIAPEFRIELINGDTAKERAQRRKLMTVAERKADDLVPKIVVGGDILSRGLTLDGLQVSYFVREPRTMDTLMQMGRWFGYRPGFDDLVSIWMPETTRADFAHSAEVTDELRETLLDMKARGLTPRDFGLRVRVHPDSVAIVAANKGRDTQVIEIGPTVWENKLAESYDLTGDAEVDQLNQAAVEALITRLGPGKSVKTSDGFDSWQNVPLDAVQDFFRTFQGDKRSQTFGRGGDGTLPITDAFKVVPGSDRWSVVLVSSGKGQPHHHFGKDFEVAMSVRNKMGRSRLDGHIRLDRRRVSTAGDLIGSLLEQERKAMDVEPRTTADGRAMSSQARTLLWIDHPILMIYAVTADDPAAHEDSSDLTRVETGLKRIAVAIAFPKMTQEEIEDATRESKTYRVNQVYWRAYNGFVEDLGDDVDEDEN</sequence>
<evidence type="ECO:0000313" key="2">
    <source>
        <dbReference type="EMBL" id="ADX75268.1"/>
    </source>
</evidence>
<organism evidence="2 3">
    <name type="scientific">Pseudarthrobacter phenanthrenivorans (strain DSM 18606 / JCM 16027 / LMG 23796 / Sphe3)</name>
    <name type="common">Arthrobacter phenanthrenivorans</name>
    <dbReference type="NCBI Taxonomy" id="930171"/>
    <lineage>
        <taxon>Bacteria</taxon>
        <taxon>Bacillati</taxon>
        <taxon>Actinomycetota</taxon>
        <taxon>Actinomycetes</taxon>
        <taxon>Micrococcales</taxon>
        <taxon>Micrococcaceae</taxon>
        <taxon>Pseudarthrobacter</taxon>
    </lineage>
</organism>
<dbReference type="InterPro" id="IPR018310">
    <property type="entry name" value="Put_endonuclease_Z1-dom"/>
</dbReference>
<dbReference type="Pfam" id="PF10593">
    <property type="entry name" value="Z1"/>
    <property type="match status" value="1"/>
</dbReference>
<gene>
    <name evidence="2" type="ordered locus">Asphe3_42030</name>
</gene>
<dbReference type="HOGENOM" id="CLU_007800_1_0_11"/>
<keyword evidence="2" id="KW-0614">Plasmid</keyword>
<dbReference type="REBASE" id="32890">
    <property type="entry name" value="Aph3ORF42010P"/>
</dbReference>
<evidence type="ECO:0000259" key="1">
    <source>
        <dbReference type="Pfam" id="PF10593"/>
    </source>
</evidence>
<dbReference type="OrthoDB" id="436461at2"/>
<protein>
    <recommendedName>
        <fullName evidence="1">Putative endonuclease Z1 domain-containing protein</fullName>
    </recommendedName>
</protein>
<dbReference type="KEGG" id="apn:Asphe3_42030"/>
<name>F0MCL2_PSEPM</name>
<dbReference type="EMBL" id="CP002381">
    <property type="protein sequence ID" value="ADX75268.1"/>
    <property type="molecule type" value="Genomic_DNA"/>
</dbReference>